<dbReference type="AlphaFoldDB" id="B9Y624"/>
<dbReference type="EMBL" id="ACCF01000074">
    <property type="protein sequence ID" value="EEF68556.1"/>
    <property type="molecule type" value="Genomic_DNA"/>
</dbReference>
<protein>
    <submittedName>
        <fullName evidence="1">Uncharacterized protein</fullName>
    </submittedName>
</protein>
<reference evidence="1 2" key="2">
    <citation type="submission" date="2009-02" db="EMBL/GenBank/DDBJ databases">
        <title>Draft genome sequence of Holdemania filiformis DSM 12042.</title>
        <authorList>
            <person name="Sudarsanam P."/>
            <person name="Ley R."/>
            <person name="Guruge J."/>
            <person name="Turnbaugh P.J."/>
            <person name="Mahowald M."/>
            <person name="Liep D."/>
            <person name="Gordon J."/>
        </authorList>
    </citation>
    <scope>NUCLEOTIDE SEQUENCE [LARGE SCALE GENOMIC DNA]</scope>
    <source>
        <strain evidence="1 2">DSM 12042</strain>
    </source>
</reference>
<proteinExistence type="predicted"/>
<dbReference type="Proteomes" id="UP000005950">
    <property type="component" value="Unassembled WGS sequence"/>
</dbReference>
<accession>B9Y624</accession>
<gene>
    <name evidence="1" type="ORF">HOLDEFILI_01256</name>
</gene>
<sequence length="41" mass="5143">MPFFYDRRQKSVCLNRIEKAKSRFYPDGHPRFNKTLHYEYC</sequence>
<reference evidence="1 2" key="1">
    <citation type="submission" date="2008-12" db="EMBL/GenBank/DDBJ databases">
        <authorList>
            <person name="Fulton L."/>
            <person name="Clifton S."/>
            <person name="Fulton B."/>
            <person name="Xu J."/>
            <person name="Minx P."/>
            <person name="Pepin K.H."/>
            <person name="Johnson M."/>
            <person name="Bhonagiri V."/>
            <person name="Nash W.E."/>
            <person name="Mardis E.R."/>
            <person name="Wilson R.K."/>
        </authorList>
    </citation>
    <scope>NUCLEOTIDE SEQUENCE [LARGE SCALE GENOMIC DNA]</scope>
    <source>
        <strain evidence="1 2">DSM 12042</strain>
    </source>
</reference>
<organism evidence="1 2">
    <name type="scientific">Holdemania filiformis DSM 12042</name>
    <dbReference type="NCBI Taxonomy" id="545696"/>
    <lineage>
        <taxon>Bacteria</taxon>
        <taxon>Bacillati</taxon>
        <taxon>Bacillota</taxon>
        <taxon>Erysipelotrichia</taxon>
        <taxon>Erysipelotrichales</taxon>
        <taxon>Erysipelotrichaceae</taxon>
        <taxon>Holdemania</taxon>
    </lineage>
</organism>
<name>B9Y624_9FIRM</name>
<evidence type="ECO:0000313" key="1">
    <source>
        <dbReference type="EMBL" id="EEF68556.1"/>
    </source>
</evidence>
<evidence type="ECO:0000313" key="2">
    <source>
        <dbReference type="Proteomes" id="UP000005950"/>
    </source>
</evidence>
<comment type="caution">
    <text evidence="1">The sequence shown here is derived from an EMBL/GenBank/DDBJ whole genome shotgun (WGS) entry which is preliminary data.</text>
</comment>
<dbReference type="HOGENOM" id="CLU_3271203_0_0_9"/>